<protein>
    <recommendedName>
        <fullName evidence="2">Essential protein Yae1 N-terminal domain-containing protein</fullName>
    </recommendedName>
</protein>
<comment type="similarity">
    <text evidence="1">Belongs to the LTO1 family.</text>
</comment>
<comment type="caution">
    <text evidence="3">The sequence shown here is derived from an EMBL/GenBank/DDBJ whole genome shotgun (WGS) entry which is preliminary data.</text>
</comment>
<dbReference type="InterPro" id="IPR019191">
    <property type="entry name" value="Essential_protein_Yae1_N"/>
</dbReference>
<accession>A0ABD0L103</accession>
<proteinExistence type="inferred from homology"/>
<reference evidence="3 4" key="1">
    <citation type="journal article" date="2023" name="Sci. Data">
        <title>Genome assembly of the Korean intertidal mud-creeper Batillaria attramentaria.</title>
        <authorList>
            <person name="Patra A.K."/>
            <person name="Ho P.T."/>
            <person name="Jun S."/>
            <person name="Lee S.J."/>
            <person name="Kim Y."/>
            <person name="Won Y.J."/>
        </authorList>
    </citation>
    <scope>NUCLEOTIDE SEQUENCE [LARGE SCALE GENOMIC DNA]</scope>
    <source>
        <strain evidence="3">Wonlab-2016</strain>
    </source>
</reference>
<feature type="non-terminal residue" evidence="3">
    <location>
        <position position="122"/>
    </location>
</feature>
<dbReference type="Proteomes" id="UP001519460">
    <property type="component" value="Unassembled WGS sequence"/>
</dbReference>
<evidence type="ECO:0000313" key="4">
    <source>
        <dbReference type="Proteomes" id="UP001519460"/>
    </source>
</evidence>
<evidence type="ECO:0000259" key="2">
    <source>
        <dbReference type="Pfam" id="PF09811"/>
    </source>
</evidence>
<dbReference type="Pfam" id="PF09811">
    <property type="entry name" value="Yae1_N"/>
    <property type="match status" value="1"/>
</dbReference>
<gene>
    <name evidence="3" type="ORF">BaRGS_00015795</name>
</gene>
<dbReference type="InterPro" id="IPR052436">
    <property type="entry name" value="LTO1_adapter"/>
</dbReference>
<keyword evidence="4" id="KW-1185">Reference proteome</keyword>
<sequence length="122" mass="13558">MACAQGMDVGDSGDDFLESVFLNENRCQDEGYAEGQADGRRKGLEQGFRLGCEKGCEIGAELGFYQGFSEAIRPSVEGLKNKARVLKTLESLQELIQSFPLTDPKHPSLHEEMQTIRAKFKQ</sequence>
<dbReference type="PANTHER" id="PTHR28532:SF1">
    <property type="entry name" value="ORAL CANCER OVEREXPRESSED 1"/>
    <property type="match status" value="1"/>
</dbReference>
<dbReference type="EMBL" id="JACVVK020000097">
    <property type="protein sequence ID" value="KAK7493065.1"/>
    <property type="molecule type" value="Genomic_DNA"/>
</dbReference>
<feature type="domain" description="Essential protein Yae1 N-terminal" evidence="2">
    <location>
        <begin position="31"/>
        <end position="68"/>
    </location>
</feature>
<dbReference type="PANTHER" id="PTHR28532">
    <property type="entry name" value="GEO13458P1"/>
    <property type="match status" value="1"/>
</dbReference>
<dbReference type="AlphaFoldDB" id="A0ABD0L103"/>
<evidence type="ECO:0000313" key="3">
    <source>
        <dbReference type="EMBL" id="KAK7493065.1"/>
    </source>
</evidence>
<evidence type="ECO:0000256" key="1">
    <source>
        <dbReference type="ARBA" id="ARBA00038090"/>
    </source>
</evidence>
<name>A0ABD0L103_9CAEN</name>
<organism evidence="3 4">
    <name type="scientific">Batillaria attramentaria</name>
    <dbReference type="NCBI Taxonomy" id="370345"/>
    <lineage>
        <taxon>Eukaryota</taxon>
        <taxon>Metazoa</taxon>
        <taxon>Spiralia</taxon>
        <taxon>Lophotrochozoa</taxon>
        <taxon>Mollusca</taxon>
        <taxon>Gastropoda</taxon>
        <taxon>Caenogastropoda</taxon>
        <taxon>Sorbeoconcha</taxon>
        <taxon>Cerithioidea</taxon>
        <taxon>Batillariidae</taxon>
        <taxon>Batillaria</taxon>
    </lineage>
</organism>